<name>A0A3M7PC89_BRAPC</name>
<dbReference type="AlphaFoldDB" id="A0A3M7PC89"/>
<dbReference type="Proteomes" id="UP000276133">
    <property type="component" value="Unassembled WGS sequence"/>
</dbReference>
<comment type="caution">
    <text evidence="1">The sequence shown here is derived from an EMBL/GenBank/DDBJ whole genome shotgun (WGS) entry which is preliminary data.</text>
</comment>
<keyword evidence="2" id="KW-1185">Reference proteome</keyword>
<gene>
    <name evidence="1" type="ORF">BpHYR1_002090</name>
</gene>
<evidence type="ECO:0000313" key="2">
    <source>
        <dbReference type="Proteomes" id="UP000276133"/>
    </source>
</evidence>
<dbReference type="EMBL" id="REGN01011980">
    <property type="protein sequence ID" value="RMZ96672.1"/>
    <property type="molecule type" value="Genomic_DNA"/>
</dbReference>
<organism evidence="1 2">
    <name type="scientific">Brachionus plicatilis</name>
    <name type="common">Marine rotifer</name>
    <name type="synonym">Brachionus muelleri</name>
    <dbReference type="NCBI Taxonomy" id="10195"/>
    <lineage>
        <taxon>Eukaryota</taxon>
        <taxon>Metazoa</taxon>
        <taxon>Spiralia</taxon>
        <taxon>Gnathifera</taxon>
        <taxon>Rotifera</taxon>
        <taxon>Eurotatoria</taxon>
        <taxon>Monogononta</taxon>
        <taxon>Pseudotrocha</taxon>
        <taxon>Ploima</taxon>
        <taxon>Brachionidae</taxon>
        <taxon>Brachionus</taxon>
    </lineage>
</organism>
<evidence type="ECO:0000313" key="1">
    <source>
        <dbReference type="EMBL" id="RMZ96672.1"/>
    </source>
</evidence>
<accession>A0A3M7PC89</accession>
<proteinExistence type="predicted"/>
<protein>
    <submittedName>
        <fullName evidence="1">Uncharacterized protein</fullName>
    </submittedName>
</protein>
<reference evidence="1 2" key="1">
    <citation type="journal article" date="2018" name="Sci. Rep.">
        <title>Genomic signatures of local adaptation to the degree of environmental predictability in rotifers.</title>
        <authorList>
            <person name="Franch-Gras L."/>
            <person name="Hahn C."/>
            <person name="Garcia-Roger E.M."/>
            <person name="Carmona M.J."/>
            <person name="Serra M."/>
            <person name="Gomez A."/>
        </authorList>
    </citation>
    <scope>NUCLEOTIDE SEQUENCE [LARGE SCALE GENOMIC DNA]</scope>
    <source>
        <strain evidence="1">HYR1</strain>
    </source>
</reference>
<sequence>MDHFAITLIIKKNKKSEISIKILILIKTNISIIYNVPELLRQGCAPDPFNFYTKKKMIKEEILFNSNFTMPRILIKAIKNDKNKSLFIFYVLWYKIYFIKSSINKIYEICLDLLNKSIFFLVKLMNIVFLNTCKNKKSISPTSNSLVSPFIFPIESIIEVVIAPSHRTKAWYSFVEVTFVPMCVSLVGIVDDT</sequence>